<dbReference type="Pfam" id="PF00266">
    <property type="entry name" value="Aminotran_5"/>
    <property type="match status" value="1"/>
</dbReference>
<evidence type="ECO:0000256" key="1">
    <source>
        <dbReference type="ARBA" id="ARBA00022642"/>
    </source>
</evidence>
<evidence type="ECO:0000313" key="5">
    <source>
        <dbReference type="EMBL" id="GAA2333327.1"/>
    </source>
</evidence>
<dbReference type="EMBL" id="BAAARA010000002">
    <property type="protein sequence ID" value="GAA2333327.1"/>
    <property type="molecule type" value="Genomic_DNA"/>
</dbReference>
<accession>A0ABN3FMD0</accession>
<dbReference type="InterPro" id="IPR010111">
    <property type="entry name" value="Kynureninase"/>
</dbReference>
<dbReference type="InterPro" id="IPR015421">
    <property type="entry name" value="PyrdxlP-dep_Trfase_major"/>
</dbReference>
<evidence type="ECO:0000313" key="6">
    <source>
        <dbReference type="Proteomes" id="UP001501218"/>
    </source>
</evidence>
<evidence type="ECO:0000259" key="4">
    <source>
        <dbReference type="Pfam" id="PF00266"/>
    </source>
</evidence>
<protein>
    <submittedName>
        <fullName evidence="5">Kynureninase</fullName>
    </submittedName>
</protein>
<reference evidence="5 6" key="1">
    <citation type="journal article" date="2019" name="Int. J. Syst. Evol. Microbiol.">
        <title>The Global Catalogue of Microorganisms (GCM) 10K type strain sequencing project: providing services to taxonomists for standard genome sequencing and annotation.</title>
        <authorList>
            <consortium name="The Broad Institute Genomics Platform"/>
            <consortium name="The Broad Institute Genome Sequencing Center for Infectious Disease"/>
            <person name="Wu L."/>
            <person name="Ma J."/>
        </authorList>
    </citation>
    <scope>NUCLEOTIDE SEQUENCE [LARGE SCALE GENOMIC DNA]</scope>
    <source>
        <strain evidence="5 6">JCM 16221</strain>
    </source>
</reference>
<dbReference type="InterPro" id="IPR015424">
    <property type="entry name" value="PyrdxlP-dep_Trfase"/>
</dbReference>
<proteinExistence type="predicted"/>
<dbReference type="Gene3D" id="3.90.1150.10">
    <property type="entry name" value="Aspartate Aminotransferase, domain 1"/>
    <property type="match status" value="1"/>
</dbReference>
<comment type="caution">
    <text evidence="5">The sequence shown here is derived from an EMBL/GenBank/DDBJ whole genome shotgun (WGS) entry which is preliminary data.</text>
</comment>
<sequence>MLAGLRLRYDIHPGLIRLDGYSGGPLPRTSPARLRRFVQHRWEPRSGRSQGESEWRREARLAAGALAPLLGADTGEITIAESTSINLFKALVAAARLRPDRTILAVGRDCFPTDRCLARSAAEHIGGELVLIDDTDRLAELPMDRVAAVALSHADLRTGAERDAAAITAEIHRHGALALWDLTHSAGALDVDLHGWNADFAIGCGYKYLGGSATAPSYSFVADRYLGGPPESRHPLAEPFAGPAAALAATELRTVLSILDGVPAGALAAKARGLVELFVEQVSEFCAEAAIEISEPAPGTPRGAQVCLRHPKAQRLADALSDRGVLTECADPDLLRLHFPPTWLSHVDVWHAAEQLHSALHEIS</sequence>
<dbReference type="InterPro" id="IPR015422">
    <property type="entry name" value="PyrdxlP-dep_Trfase_small"/>
</dbReference>
<dbReference type="InterPro" id="IPR000192">
    <property type="entry name" value="Aminotrans_V_dom"/>
</dbReference>
<dbReference type="PANTHER" id="PTHR14084:SF0">
    <property type="entry name" value="KYNURENINASE"/>
    <property type="match status" value="1"/>
</dbReference>
<feature type="domain" description="Aminotransferase class V" evidence="4">
    <location>
        <begin position="135"/>
        <end position="210"/>
    </location>
</feature>
<dbReference type="Gene3D" id="3.40.640.10">
    <property type="entry name" value="Type I PLP-dependent aspartate aminotransferase-like (Major domain)"/>
    <property type="match status" value="1"/>
</dbReference>
<keyword evidence="6" id="KW-1185">Reference proteome</keyword>
<keyword evidence="1" id="KW-0662">Pyridine nucleotide biosynthesis</keyword>
<gene>
    <name evidence="5" type="primary">kynU</name>
    <name evidence="5" type="ORF">GCM10009854_05920</name>
</gene>
<dbReference type="Pfam" id="PF22580">
    <property type="entry name" value="KYNU_C"/>
    <property type="match status" value="1"/>
</dbReference>
<dbReference type="SUPFAM" id="SSF53383">
    <property type="entry name" value="PLP-dependent transferases"/>
    <property type="match status" value="1"/>
</dbReference>
<keyword evidence="3" id="KW-0663">Pyridoxal phosphate</keyword>
<dbReference type="Proteomes" id="UP001501218">
    <property type="component" value="Unassembled WGS sequence"/>
</dbReference>
<organism evidence="5 6">
    <name type="scientific">Saccharopolyspora halophila</name>
    <dbReference type="NCBI Taxonomy" id="405551"/>
    <lineage>
        <taxon>Bacteria</taxon>
        <taxon>Bacillati</taxon>
        <taxon>Actinomycetota</taxon>
        <taxon>Actinomycetes</taxon>
        <taxon>Pseudonocardiales</taxon>
        <taxon>Pseudonocardiaceae</taxon>
        <taxon>Saccharopolyspora</taxon>
    </lineage>
</organism>
<evidence type="ECO:0000256" key="3">
    <source>
        <dbReference type="ARBA" id="ARBA00022898"/>
    </source>
</evidence>
<keyword evidence="2" id="KW-0378">Hydrolase</keyword>
<dbReference type="PANTHER" id="PTHR14084">
    <property type="entry name" value="KYNURENINASE"/>
    <property type="match status" value="1"/>
</dbReference>
<evidence type="ECO:0000256" key="2">
    <source>
        <dbReference type="ARBA" id="ARBA00022801"/>
    </source>
</evidence>
<name>A0ABN3FMD0_9PSEU</name>